<sequence length="194" mass="20979">MPITQPPKPSRRGIHNQLPSPGQAWRLCALAAFSLLLAASSDARPIYKHVDAQGNVSYSDSPQDKDAKAMELPPINTQSSENLQPQGTPTPPQLSEQADYSISIDSPSNDVTIPPGQASVTVSAVVQPNPEFTARYELVLDGEFSQSSSAPVFNIEPLYRGTHTLSIRMIDEYGVNIASSESVTIHVQRPTVSR</sequence>
<evidence type="ECO:0000313" key="3">
    <source>
        <dbReference type="EMBL" id="GAA4948862.1"/>
    </source>
</evidence>
<reference evidence="4" key="1">
    <citation type="journal article" date="2019" name="Int. J. Syst. Evol. Microbiol.">
        <title>The Global Catalogue of Microorganisms (GCM) 10K type strain sequencing project: providing services to taxonomists for standard genome sequencing and annotation.</title>
        <authorList>
            <consortium name="The Broad Institute Genomics Platform"/>
            <consortium name="The Broad Institute Genome Sequencing Center for Infectious Disease"/>
            <person name="Wu L."/>
            <person name="Ma J."/>
        </authorList>
    </citation>
    <scope>NUCLEOTIDE SEQUENCE [LARGE SCALE GENOMIC DNA]</scope>
    <source>
        <strain evidence="4">JCM 19134</strain>
    </source>
</reference>
<feature type="region of interest" description="Disordered" evidence="1">
    <location>
        <begin position="1"/>
        <end position="20"/>
    </location>
</feature>
<dbReference type="Pfam" id="PF13511">
    <property type="entry name" value="DUF4124"/>
    <property type="match status" value="1"/>
</dbReference>
<feature type="domain" description="DUF4124" evidence="2">
    <location>
        <begin position="34"/>
        <end position="93"/>
    </location>
</feature>
<gene>
    <name evidence="3" type="ORF">GCM10025791_31190</name>
</gene>
<dbReference type="InterPro" id="IPR013783">
    <property type="entry name" value="Ig-like_fold"/>
</dbReference>
<accession>A0AAV3U4X5</accession>
<protein>
    <recommendedName>
        <fullName evidence="2">DUF4124 domain-containing protein</fullName>
    </recommendedName>
</protein>
<evidence type="ECO:0000259" key="2">
    <source>
        <dbReference type="Pfam" id="PF13511"/>
    </source>
</evidence>
<name>A0AAV3U4X5_9ALTE</name>
<evidence type="ECO:0000256" key="1">
    <source>
        <dbReference type="SAM" id="MobiDB-lite"/>
    </source>
</evidence>
<dbReference type="Proteomes" id="UP001409585">
    <property type="component" value="Unassembled WGS sequence"/>
</dbReference>
<comment type="caution">
    <text evidence="3">The sequence shown here is derived from an EMBL/GenBank/DDBJ whole genome shotgun (WGS) entry which is preliminary data.</text>
</comment>
<feature type="region of interest" description="Disordered" evidence="1">
    <location>
        <begin position="76"/>
        <end position="96"/>
    </location>
</feature>
<dbReference type="Gene3D" id="2.60.40.10">
    <property type="entry name" value="Immunoglobulins"/>
    <property type="match status" value="1"/>
</dbReference>
<dbReference type="RefSeq" id="WP_345424304.1">
    <property type="nucleotide sequence ID" value="NZ_AP031496.1"/>
</dbReference>
<proteinExistence type="predicted"/>
<dbReference type="AlphaFoldDB" id="A0AAV3U4X5"/>
<keyword evidence="4" id="KW-1185">Reference proteome</keyword>
<evidence type="ECO:0000313" key="4">
    <source>
        <dbReference type="Proteomes" id="UP001409585"/>
    </source>
</evidence>
<dbReference type="InterPro" id="IPR025392">
    <property type="entry name" value="DUF4124"/>
</dbReference>
<organism evidence="3 4">
    <name type="scientific">Halioxenophilus aromaticivorans</name>
    <dbReference type="NCBI Taxonomy" id="1306992"/>
    <lineage>
        <taxon>Bacteria</taxon>
        <taxon>Pseudomonadati</taxon>
        <taxon>Pseudomonadota</taxon>
        <taxon>Gammaproteobacteria</taxon>
        <taxon>Alteromonadales</taxon>
        <taxon>Alteromonadaceae</taxon>
        <taxon>Halioxenophilus</taxon>
    </lineage>
</organism>
<dbReference type="EMBL" id="BAABLX010000028">
    <property type="protein sequence ID" value="GAA4948862.1"/>
    <property type="molecule type" value="Genomic_DNA"/>
</dbReference>